<dbReference type="Proteomes" id="UP000244948">
    <property type="component" value="Unassembled WGS sequence"/>
</dbReference>
<accession>A0A2U2AM81</accession>
<feature type="coiled-coil region" evidence="1">
    <location>
        <begin position="318"/>
        <end position="380"/>
    </location>
</feature>
<sequence length="984" mass="112639">MHSDSLSLNLQSQYSINELIFINSGSNYYVRLPINQSAALFASNNEGKTSSLSALKLFLLPEVNFKGSANKFNFSSGGVTFSDEASFRYYFPSHESYIICEAENPSHPHGFCWVLFKSTRYHYDRIAVPHPYKDIEHLFWNTTSNHNEEIGALHEDIAITTIKEKLLSKQYGGLLITDKKMISEAIYSRTTAKDDHTRFCLLPMIQKSSSDSVKTVRALLDMAFDLSNASTQSLPIAIGSIIDSRGPSVVKEDGIFLDLEDKLAEWQDLQEQQIFLSLIEEKMPQWDQFKVNLDRYTSKKSHTKVLFNEITHYVNDALNLFVQEAKSLKEQANQQEKTLNIENQKLRQIENSITAVSTRIEETEVNAQKIDQTLNDLEGLKADYAQKNIFSAEEIINDLKQRELSNQEYIEALENSAKTESRLISLDKEISQKRQQLSTLKSSLASIQNRENFLDQFTEDTSSILFSLNENFTSLTALLTANEQQTITDFANLFGQQDGKLTLNDHPFSKVLFKRYSDENAILNLANEIKDLQSNIGLLEKDRSSLLQYRKASPQDRQQNRSQLMKDNKLIQAQLANLAGEVNLRKSLKELQDKRDTNQSELSIYRESQNALQAEINVLIDQFNHSKSAYHQHQEQLSSIQRIADELKVLTLTYRGFLDSTGLSSATATLKSINDYKSQYVESTIEKIQHNIHSINELNNVILRSLHIFTDYGFIEISPEEKHRVSLSSQSFQILYESLKNRFETLESQKKNFHDRLEAHNNTVATSIRIISTTKELIDSYINGLNRQLSSYQISNLERVAIDLVYHPQYRAAVDAMRKMSKTQYSTYPKELYDYLQSFHNTFYVKSSKKIDIAKIIEKVNYSFYRNEEKEDTPQSNGTNSMVNAILLAILFKNMIPEDLKLQLPVVFDEVGKLDEDNLNEIYKIITDQNLTLFAATPEQTGTIASVLDLYHDLSCCQATDVTVYGKAKTIYFPGMEERLINLG</sequence>
<feature type="coiled-coil region" evidence="1">
    <location>
        <begin position="736"/>
        <end position="763"/>
    </location>
</feature>
<comment type="caution">
    <text evidence="2">The sequence shown here is derived from an EMBL/GenBank/DDBJ whole genome shotgun (WGS) entry which is preliminary data.</text>
</comment>
<protein>
    <submittedName>
        <fullName evidence="2">Uncharacterized protein</fullName>
    </submittedName>
</protein>
<evidence type="ECO:0000313" key="3">
    <source>
        <dbReference type="Proteomes" id="UP000244948"/>
    </source>
</evidence>
<organism evidence="2 3">
    <name type="scientific">Ignatzschineria indica</name>
    <dbReference type="NCBI Taxonomy" id="472583"/>
    <lineage>
        <taxon>Bacteria</taxon>
        <taxon>Pseudomonadati</taxon>
        <taxon>Pseudomonadota</taxon>
        <taxon>Gammaproteobacteria</taxon>
        <taxon>Cardiobacteriales</taxon>
        <taxon>Ignatzschineriaceae</taxon>
        <taxon>Ignatzschineria</taxon>
    </lineage>
</organism>
<name>A0A2U2AM81_9GAMM</name>
<reference evidence="2 3" key="1">
    <citation type="journal article" date="2018" name="Genome Announc.">
        <title>Ignatzschineria cameli sp. nov., isolated from necrotic foot tissue of dromedaries (Camelus dromedarius) and associated maggots (Wohlfahrtia species) in Dubai.</title>
        <authorList>
            <person name="Tsang C.C."/>
            <person name="Tang J.Y."/>
            <person name="Fong J.Y."/>
            <person name="Kinne J."/>
            <person name="Lee H.H."/>
            <person name="Joseph M."/>
            <person name="Jose S."/>
            <person name="Schuster R.K."/>
            <person name="Tang Y."/>
            <person name="Sivakumar S."/>
            <person name="Chen J.H."/>
            <person name="Teng J.L."/>
            <person name="Lau S.K."/>
            <person name="Wernery U."/>
            <person name="Woo P.C."/>
        </authorList>
    </citation>
    <scope>NUCLEOTIDE SEQUENCE [LARGE SCALE GENOMIC DNA]</scope>
    <source>
        <strain evidence="2 3">KCTC 22643</strain>
    </source>
</reference>
<gene>
    <name evidence="2" type="ORF">DC082_01495</name>
</gene>
<dbReference type="AlphaFoldDB" id="A0A2U2AM81"/>
<evidence type="ECO:0000256" key="1">
    <source>
        <dbReference type="SAM" id="Coils"/>
    </source>
</evidence>
<evidence type="ECO:0000313" key="2">
    <source>
        <dbReference type="EMBL" id="PWD84246.1"/>
    </source>
</evidence>
<keyword evidence="1" id="KW-0175">Coiled coil</keyword>
<proteinExistence type="predicted"/>
<dbReference type="RefSeq" id="WP_109235448.1">
    <property type="nucleotide sequence ID" value="NZ_BMXZ01000001.1"/>
</dbReference>
<dbReference type="EMBL" id="QEWR01000002">
    <property type="protein sequence ID" value="PWD84246.1"/>
    <property type="molecule type" value="Genomic_DNA"/>
</dbReference>
<keyword evidence="3" id="KW-1185">Reference proteome</keyword>